<keyword evidence="1" id="KW-0472">Membrane</keyword>
<gene>
    <name evidence="2" type="ORF">B0J13DRAFT_547176</name>
</gene>
<feature type="transmembrane region" description="Helical" evidence="1">
    <location>
        <begin position="209"/>
        <end position="228"/>
    </location>
</feature>
<feature type="transmembrane region" description="Helical" evidence="1">
    <location>
        <begin position="37"/>
        <end position="59"/>
    </location>
</feature>
<keyword evidence="1" id="KW-1133">Transmembrane helix</keyword>
<evidence type="ECO:0000256" key="1">
    <source>
        <dbReference type="SAM" id="Phobius"/>
    </source>
</evidence>
<evidence type="ECO:0000313" key="3">
    <source>
        <dbReference type="Proteomes" id="UP000717696"/>
    </source>
</evidence>
<accession>A0A9P9JCC2</accession>
<comment type="caution">
    <text evidence="2">The sequence shown here is derived from an EMBL/GenBank/DDBJ whole genome shotgun (WGS) entry which is preliminary data.</text>
</comment>
<organism evidence="2 3">
    <name type="scientific">Dactylonectria estremocensis</name>
    <dbReference type="NCBI Taxonomy" id="1079267"/>
    <lineage>
        <taxon>Eukaryota</taxon>
        <taxon>Fungi</taxon>
        <taxon>Dikarya</taxon>
        <taxon>Ascomycota</taxon>
        <taxon>Pezizomycotina</taxon>
        <taxon>Sordariomycetes</taxon>
        <taxon>Hypocreomycetidae</taxon>
        <taxon>Hypocreales</taxon>
        <taxon>Nectriaceae</taxon>
        <taxon>Dactylonectria</taxon>
    </lineage>
</organism>
<proteinExistence type="predicted"/>
<name>A0A9P9JCC2_9HYPO</name>
<feature type="transmembrane region" description="Helical" evidence="1">
    <location>
        <begin position="6"/>
        <end position="25"/>
    </location>
</feature>
<feature type="transmembrane region" description="Helical" evidence="1">
    <location>
        <begin position="234"/>
        <end position="255"/>
    </location>
</feature>
<keyword evidence="1" id="KW-0812">Transmembrane</keyword>
<dbReference type="Proteomes" id="UP000717696">
    <property type="component" value="Unassembled WGS sequence"/>
</dbReference>
<dbReference type="AlphaFoldDB" id="A0A9P9JCC2"/>
<keyword evidence="3" id="KW-1185">Reference proteome</keyword>
<dbReference type="EMBL" id="JAGMUU010000005">
    <property type="protein sequence ID" value="KAH7151933.1"/>
    <property type="molecule type" value="Genomic_DNA"/>
</dbReference>
<reference evidence="2" key="1">
    <citation type="journal article" date="2021" name="Nat. Commun.">
        <title>Genetic determinants of endophytism in the Arabidopsis root mycobiome.</title>
        <authorList>
            <person name="Mesny F."/>
            <person name="Miyauchi S."/>
            <person name="Thiergart T."/>
            <person name="Pickel B."/>
            <person name="Atanasova L."/>
            <person name="Karlsson M."/>
            <person name="Huettel B."/>
            <person name="Barry K.W."/>
            <person name="Haridas S."/>
            <person name="Chen C."/>
            <person name="Bauer D."/>
            <person name="Andreopoulos W."/>
            <person name="Pangilinan J."/>
            <person name="LaButti K."/>
            <person name="Riley R."/>
            <person name="Lipzen A."/>
            <person name="Clum A."/>
            <person name="Drula E."/>
            <person name="Henrissat B."/>
            <person name="Kohler A."/>
            <person name="Grigoriev I.V."/>
            <person name="Martin F.M."/>
            <person name="Hacquard S."/>
        </authorList>
    </citation>
    <scope>NUCLEOTIDE SEQUENCE</scope>
    <source>
        <strain evidence="2">MPI-CAGE-AT-0021</strain>
    </source>
</reference>
<protein>
    <submittedName>
        <fullName evidence="2">Uncharacterized protein</fullName>
    </submittedName>
</protein>
<sequence>MSMAIPIYEVLDGIFVLLFYLCYILRFIHHAKWQRKVFTTVSFALIISVLTVAALAPRLPLDHETQDSLRWFWKAICLWSLSVIEATAFSQALETSLVELEGSLGLRCARWIPFLDEFTGLHWVRWMGPRWVRLMIFVECPEAIASAILLRVQVDITALPPITTHIAVLVIVAKYHGMMRSAAKDLEEQQTVFLVSVDVEKRRKTRKRVMRLLSITVGAVVASVALFFVSALGIYHHFMFLQAGISAVVISKGHLRKHLRQLWKKILELQERLHPGPTDIELPSFQTEDELAFSSTTCLISPLPVYIAQ</sequence>
<evidence type="ECO:0000313" key="2">
    <source>
        <dbReference type="EMBL" id="KAH7151933.1"/>
    </source>
</evidence>
<feature type="transmembrane region" description="Helical" evidence="1">
    <location>
        <begin position="156"/>
        <end position="175"/>
    </location>
</feature>